<accession>A0A7J5Y6D1</accession>
<organism evidence="1 2">
    <name type="scientific">Dissostichus mawsoni</name>
    <name type="common">Antarctic cod</name>
    <dbReference type="NCBI Taxonomy" id="36200"/>
    <lineage>
        <taxon>Eukaryota</taxon>
        <taxon>Metazoa</taxon>
        <taxon>Chordata</taxon>
        <taxon>Craniata</taxon>
        <taxon>Vertebrata</taxon>
        <taxon>Euteleostomi</taxon>
        <taxon>Actinopterygii</taxon>
        <taxon>Neopterygii</taxon>
        <taxon>Teleostei</taxon>
        <taxon>Neoteleostei</taxon>
        <taxon>Acanthomorphata</taxon>
        <taxon>Eupercaria</taxon>
        <taxon>Perciformes</taxon>
        <taxon>Notothenioidei</taxon>
        <taxon>Nototheniidae</taxon>
        <taxon>Dissostichus</taxon>
    </lineage>
</organism>
<evidence type="ECO:0000313" key="2">
    <source>
        <dbReference type="Proteomes" id="UP000518266"/>
    </source>
</evidence>
<gene>
    <name evidence="1" type="ORF">F7725_007826</name>
</gene>
<reference evidence="1 2" key="1">
    <citation type="submission" date="2020-03" db="EMBL/GenBank/DDBJ databases">
        <title>Dissostichus mawsoni Genome sequencing and assembly.</title>
        <authorList>
            <person name="Park H."/>
        </authorList>
    </citation>
    <scope>NUCLEOTIDE SEQUENCE [LARGE SCALE GENOMIC DNA]</scope>
    <source>
        <strain evidence="1">DM0001</strain>
        <tissue evidence="1">Muscle</tissue>
    </source>
</reference>
<dbReference type="AlphaFoldDB" id="A0A7J5Y6D1"/>
<keyword evidence="2" id="KW-1185">Reference proteome</keyword>
<protein>
    <submittedName>
        <fullName evidence="1">Uncharacterized protein</fullName>
    </submittedName>
</protein>
<comment type="caution">
    <text evidence="1">The sequence shown here is derived from an EMBL/GenBank/DDBJ whole genome shotgun (WGS) entry which is preliminary data.</text>
</comment>
<proteinExistence type="predicted"/>
<name>A0A7J5Y6D1_DISMA</name>
<dbReference type="EMBL" id="JAAKFY010000015">
    <property type="protein sequence ID" value="KAF3844663.1"/>
    <property type="molecule type" value="Genomic_DNA"/>
</dbReference>
<evidence type="ECO:0000313" key="1">
    <source>
        <dbReference type="EMBL" id="KAF3844663.1"/>
    </source>
</evidence>
<dbReference type="Proteomes" id="UP000518266">
    <property type="component" value="Unassembled WGS sequence"/>
</dbReference>
<sequence>MALAGMALMPAIRCMYWLVRPEWSELFTQFLIVYGVIQVLNQLKPPLELRLPLHLLLSPAHKHCLAIIFSAVHVLYSLCTKSLLLAGITKNDQSRSAHYEGKPFIIHFIPEVLDVDIGKLLGLGTKFSLSFFARFETPTNLKRGRGAAKHTLERMLPKAEKVSYRALLSMDLSRFLMNTLPTPDFLSEGSLWDHMILIGFPFTTSKFMVSRALSAGGRRGREMEGKFFKIGELDTHACFVAGERDCVRKSMGTL</sequence>